<feature type="transmembrane region" description="Helical" evidence="6">
    <location>
        <begin position="127"/>
        <end position="146"/>
    </location>
</feature>
<evidence type="ECO:0000256" key="6">
    <source>
        <dbReference type="SAM" id="Phobius"/>
    </source>
</evidence>
<feature type="transmembrane region" description="Helical" evidence="6">
    <location>
        <begin position="12"/>
        <end position="31"/>
    </location>
</feature>
<feature type="transmembrane region" description="Helical" evidence="6">
    <location>
        <begin position="96"/>
        <end position="115"/>
    </location>
</feature>
<keyword evidence="5 6" id="KW-0472">Membrane</keyword>
<feature type="transmembrane region" description="Helical" evidence="6">
    <location>
        <begin position="307"/>
        <end position="329"/>
    </location>
</feature>
<dbReference type="EMBL" id="CP113088">
    <property type="protein sequence ID" value="WAC03349.1"/>
    <property type="molecule type" value="Genomic_DNA"/>
</dbReference>
<keyword evidence="3 6" id="KW-0812">Transmembrane</keyword>
<name>A0A9E8SFF1_9FLAO</name>
<dbReference type="InterPro" id="IPR050833">
    <property type="entry name" value="Poly_Biosynth_Transport"/>
</dbReference>
<evidence type="ECO:0000313" key="7">
    <source>
        <dbReference type="EMBL" id="WAC03349.1"/>
    </source>
</evidence>
<keyword evidence="2" id="KW-1003">Cell membrane</keyword>
<dbReference type="Proteomes" id="UP001164705">
    <property type="component" value="Chromosome"/>
</dbReference>
<reference evidence="7" key="1">
    <citation type="submission" date="2022-11" db="EMBL/GenBank/DDBJ databases">
        <title>Lacinutrix neustonica HL-RS19T sp. nov., isolated from the surface microlayer sample of brackish Lake Shihwa.</title>
        <authorList>
            <person name="Choi J.Y."/>
            <person name="Hwang C.Y."/>
        </authorList>
    </citation>
    <scope>NUCLEOTIDE SEQUENCE</scope>
    <source>
        <strain evidence="7">HL-RS19</strain>
    </source>
</reference>
<feature type="transmembrane region" description="Helical" evidence="6">
    <location>
        <begin position="341"/>
        <end position="365"/>
    </location>
</feature>
<organism evidence="7 8">
    <name type="scientific">Lacinutrix neustonica</name>
    <dbReference type="NCBI Taxonomy" id="2980107"/>
    <lineage>
        <taxon>Bacteria</taxon>
        <taxon>Pseudomonadati</taxon>
        <taxon>Bacteroidota</taxon>
        <taxon>Flavobacteriia</taxon>
        <taxon>Flavobacteriales</taxon>
        <taxon>Flavobacteriaceae</taxon>
        <taxon>Lacinutrix</taxon>
    </lineage>
</organism>
<dbReference type="GO" id="GO:0005886">
    <property type="term" value="C:plasma membrane"/>
    <property type="evidence" value="ECO:0007669"/>
    <property type="project" value="UniProtKB-SubCell"/>
</dbReference>
<evidence type="ECO:0000256" key="3">
    <source>
        <dbReference type="ARBA" id="ARBA00022692"/>
    </source>
</evidence>
<dbReference type="AlphaFoldDB" id="A0A9E8SFF1"/>
<gene>
    <name evidence="7" type="ORF">N7U66_07375</name>
</gene>
<keyword evidence="4 6" id="KW-1133">Transmembrane helix</keyword>
<dbReference type="RefSeq" id="WP_267677930.1">
    <property type="nucleotide sequence ID" value="NZ_CP113088.1"/>
</dbReference>
<keyword evidence="8" id="KW-1185">Reference proteome</keyword>
<feature type="transmembrane region" description="Helical" evidence="6">
    <location>
        <begin position="226"/>
        <end position="248"/>
    </location>
</feature>
<feature type="transmembrane region" description="Helical" evidence="6">
    <location>
        <begin position="185"/>
        <end position="205"/>
    </location>
</feature>
<feature type="transmembrane region" description="Helical" evidence="6">
    <location>
        <begin position="158"/>
        <end position="179"/>
    </location>
</feature>
<feature type="transmembrane region" description="Helical" evidence="6">
    <location>
        <begin position="430"/>
        <end position="448"/>
    </location>
</feature>
<dbReference type="PANTHER" id="PTHR30250:SF11">
    <property type="entry name" value="O-ANTIGEN TRANSPORTER-RELATED"/>
    <property type="match status" value="1"/>
</dbReference>
<evidence type="ECO:0000256" key="4">
    <source>
        <dbReference type="ARBA" id="ARBA00022989"/>
    </source>
</evidence>
<proteinExistence type="predicted"/>
<feature type="transmembrane region" description="Helical" evidence="6">
    <location>
        <begin position="372"/>
        <end position="394"/>
    </location>
</feature>
<dbReference type="PANTHER" id="PTHR30250">
    <property type="entry name" value="PST FAMILY PREDICTED COLANIC ACID TRANSPORTER"/>
    <property type="match status" value="1"/>
</dbReference>
<feature type="transmembrane region" description="Helical" evidence="6">
    <location>
        <begin position="37"/>
        <end position="59"/>
    </location>
</feature>
<evidence type="ECO:0000256" key="2">
    <source>
        <dbReference type="ARBA" id="ARBA00022475"/>
    </source>
</evidence>
<dbReference type="Pfam" id="PF13440">
    <property type="entry name" value="Polysacc_synt_3"/>
    <property type="match status" value="1"/>
</dbReference>
<feature type="transmembrane region" description="Helical" evidence="6">
    <location>
        <begin position="454"/>
        <end position="474"/>
    </location>
</feature>
<comment type="subcellular location">
    <subcellularLocation>
        <location evidence="1">Cell membrane</location>
        <topology evidence="1">Multi-pass membrane protein</topology>
    </subcellularLocation>
</comment>
<evidence type="ECO:0000256" key="1">
    <source>
        <dbReference type="ARBA" id="ARBA00004651"/>
    </source>
</evidence>
<accession>A0A9E8SFF1</accession>
<feature type="transmembrane region" description="Helical" evidence="6">
    <location>
        <begin position="260"/>
        <end position="278"/>
    </location>
</feature>
<evidence type="ECO:0000256" key="5">
    <source>
        <dbReference type="ARBA" id="ARBA00023136"/>
    </source>
</evidence>
<evidence type="ECO:0000313" key="8">
    <source>
        <dbReference type="Proteomes" id="UP001164705"/>
    </source>
</evidence>
<feature type="transmembrane region" description="Helical" evidence="6">
    <location>
        <begin position="400"/>
        <end position="418"/>
    </location>
</feature>
<sequence>MNNSQKSYRQILKATSLFGGVQVISILAGVLRSKFAAIFIGVSGIGLLGILNATLNLIVGVSKLGLDASSIKEIAFINKSEDLKVVSKTIYVLKRLLWLTGLIGALLTIALSSVLSEMAFHSKDHTFSFIWIAVAVFFKQLTYGELAILQGLRLLKKLALVNLYGSVISVLIAVPLYYIFGIDGIVPTIVLSAFLGYLIANRFSISFKNENESLSLKQIISEGKPMLKLGVTLSISGLITLLVAYVIQLYITNTGGLTEVGYYNAGIIIINSYVGIIFQSMSKDYFPRLAEVVNDLNKVGEIVTQQATIALLLVTPIIIIFTGFSQYLISILYSSAFLPTAVFLNVAITGIVFKAVSWSMGYVIIAHGHAKIFIKTAIAFNCFLLVINMLSYSAYGLEGLGVSFVVYYCIHFIVIGIIMKKYYAFVFSKAFFKTFFLCLVMVFITFSITSIEGGGAKIVLLTLVIISSILFTLYKLNKVTDLKTILKNKYRK</sequence>
<protein>
    <submittedName>
        <fullName evidence="7">Oligosaccharide flippase family protein</fullName>
    </submittedName>
</protein>
<dbReference type="KEGG" id="lnu:N7U66_07375"/>